<evidence type="ECO:0000313" key="1">
    <source>
        <dbReference type="EMBL" id="VFU08776.1"/>
    </source>
</evidence>
<dbReference type="AlphaFoldDB" id="A0A4U8YYT9"/>
<gene>
    <name evidence="1" type="ORF">MTUNDRAET4_1883</name>
</gene>
<accession>A0A4U8YYT9</accession>
<evidence type="ECO:0000313" key="2">
    <source>
        <dbReference type="Proteomes" id="UP000294360"/>
    </source>
</evidence>
<protein>
    <submittedName>
        <fullName evidence="1">Uncharacterized protein</fullName>
    </submittedName>
</protein>
<dbReference type="EMBL" id="LR536450">
    <property type="protein sequence ID" value="VFU08776.1"/>
    <property type="molecule type" value="Genomic_DNA"/>
</dbReference>
<name>A0A4U8YYT9_METTU</name>
<dbReference type="Proteomes" id="UP000294360">
    <property type="component" value="Chromosome"/>
</dbReference>
<sequence>MFPLPSSTAFEMRPRLRLTGLVNVHPTKCRRRFHEHALHERNKPRSTILFFIMSLFYTSFLGSQLHDEQLAPV</sequence>
<proteinExistence type="predicted"/>
<reference evidence="1 2" key="1">
    <citation type="submission" date="2019-03" db="EMBL/GenBank/DDBJ databases">
        <authorList>
            <person name="Kox A.R. M."/>
        </authorList>
    </citation>
    <scope>NUCLEOTIDE SEQUENCE [LARGE SCALE GENOMIC DNA]</scope>
    <source>
        <strain evidence="1">MTUNDRAET4 annotated genome</strain>
    </source>
</reference>
<dbReference type="KEGG" id="mtun:MTUNDRAET4_1883"/>
<organism evidence="1 2">
    <name type="scientific">Methylocella tundrae</name>
    <dbReference type="NCBI Taxonomy" id="227605"/>
    <lineage>
        <taxon>Bacteria</taxon>
        <taxon>Pseudomonadati</taxon>
        <taxon>Pseudomonadota</taxon>
        <taxon>Alphaproteobacteria</taxon>
        <taxon>Hyphomicrobiales</taxon>
        <taxon>Beijerinckiaceae</taxon>
        <taxon>Methylocella</taxon>
    </lineage>
</organism>